<gene>
    <name evidence="1" type="ORF">T10_7458</name>
</gene>
<evidence type="ECO:0000313" key="1">
    <source>
        <dbReference type="EMBL" id="KRZ74748.1"/>
    </source>
</evidence>
<organism evidence="1 2">
    <name type="scientific">Trichinella papuae</name>
    <dbReference type="NCBI Taxonomy" id="268474"/>
    <lineage>
        <taxon>Eukaryota</taxon>
        <taxon>Metazoa</taxon>
        <taxon>Ecdysozoa</taxon>
        <taxon>Nematoda</taxon>
        <taxon>Enoplea</taxon>
        <taxon>Dorylaimia</taxon>
        <taxon>Trichinellida</taxon>
        <taxon>Trichinellidae</taxon>
        <taxon>Trichinella</taxon>
    </lineage>
</organism>
<comment type="caution">
    <text evidence="1">The sequence shown here is derived from an EMBL/GenBank/DDBJ whole genome shotgun (WGS) entry which is preliminary data.</text>
</comment>
<evidence type="ECO:0000313" key="2">
    <source>
        <dbReference type="Proteomes" id="UP000054843"/>
    </source>
</evidence>
<proteinExistence type="predicted"/>
<accession>A0A0V1MT23</accession>
<name>A0A0V1MT23_9BILA</name>
<protein>
    <submittedName>
        <fullName evidence="1">Uncharacterized protein</fullName>
    </submittedName>
</protein>
<keyword evidence="2" id="KW-1185">Reference proteome</keyword>
<dbReference type="Proteomes" id="UP000054843">
    <property type="component" value="Unassembled WGS sequence"/>
</dbReference>
<sequence>MYSGVAGIRCYLDVILILRGCELLLKAHHIAAKNNRVRMVSDKLKTEILFHQRERCDDKTISSIAVSFFCGSNAWNRDALSPLEP</sequence>
<dbReference type="EMBL" id="JYDO01000046">
    <property type="protein sequence ID" value="KRZ74748.1"/>
    <property type="molecule type" value="Genomic_DNA"/>
</dbReference>
<dbReference type="AlphaFoldDB" id="A0A0V1MT23"/>
<reference evidence="1 2" key="1">
    <citation type="submission" date="2015-01" db="EMBL/GenBank/DDBJ databases">
        <title>Evolution of Trichinella species and genotypes.</title>
        <authorList>
            <person name="Korhonen P.K."/>
            <person name="Edoardo P."/>
            <person name="Giuseppe L.R."/>
            <person name="Gasser R.B."/>
        </authorList>
    </citation>
    <scope>NUCLEOTIDE SEQUENCE [LARGE SCALE GENOMIC DNA]</scope>
    <source>
        <strain evidence="1">ISS1980</strain>
    </source>
</reference>